<name>A0A1H9X787_9BACI</name>
<keyword evidence="1" id="KW-0474">Menaquinone biosynthesis</keyword>
<dbReference type="NCBIfam" id="TIGR03664">
    <property type="entry name" value="fut_nucase"/>
    <property type="match status" value="1"/>
</dbReference>
<evidence type="ECO:0000313" key="5">
    <source>
        <dbReference type="Proteomes" id="UP000198571"/>
    </source>
</evidence>
<sequence>MKHDRKKITDACSVLIVTSVEAEKEAILKGLKSDHRFQVETIGVGPVAAAARTAWLLGDNSYKAVINMGVAGGITSNIQIGDAVIASEIIAGDLGAESPEGFKPLEELGFGLSRLKCDNQIVSPLKEEINNKADITVHNGAVLTLSTVTGSAETLERLKMRFPEASAEAMEGFGAATAADLHDVPFYEIRTISNAAGPRNKNAWRLKDALTSLTIVSECLKEVF</sequence>
<dbReference type="Gene3D" id="3.40.50.1580">
    <property type="entry name" value="Nucleoside phosphorylase domain"/>
    <property type="match status" value="1"/>
</dbReference>
<dbReference type="OrthoDB" id="9788270at2"/>
<dbReference type="GO" id="GO:0005829">
    <property type="term" value="C:cytosol"/>
    <property type="evidence" value="ECO:0007669"/>
    <property type="project" value="TreeGrafter"/>
</dbReference>
<dbReference type="InterPro" id="IPR000845">
    <property type="entry name" value="Nucleoside_phosphorylase_d"/>
</dbReference>
<gene>
    <name evidence="1" type="primary">mqnB</name>
    <name evidence="4" type="ORF">SAMN05518684_12618</name>
</gene>
<evidence type="ECO:0000256" key="2">
    <source>
        <dbReference type="NCBIfam" id="TIGR03664"/>
    </source>
</evidence>
<comment type="catalytic activity">
    <reaction evidence="1">
        <text>futalosine + H2O = dehypoxanthine futalosine + hypoxanthine</text>
        <dbReference type="Rhea" id="RHEA:25904"/>
        <dbReference type="ChEBI" id="CHEBI:15377"/>
        <dbReference type="ChEBI" id="CHEBI:17368"/>
        <dbReference type="ChEBI" id="CHEBI:58863"/>
        <dbReference type="ChEBI" id="CHEBI:58864"/>
        <dbReference type="EC" id="3.2.2.26"/>
    </reaction>
</comment>
<proteinExistence type="inferred from homology"/>
<dbReference type="InterPro" id="IPR035994">
    <property type="entry name" value="Nucleoside_phosphorylase_sf"/>
</dbReference>
<organism evidence="4 5">
    <name type="scientific">Salipaludibacillus aurantiacus</name>
    <dbReference type="NCBI Taxonomy" id="1601833"/>
    <lineage>
        <taxon>Bacteria</taxon>
        <taxon>Bacillati</taxon>
        <taxon>Bacillota</taxon>
        <taxon>Bacilli</taxon>
        <taxon>Bacillales</taxon>
        <taxon>Bacillaceae</taxon>
    </lineage>
</organism>
<accession>A0A1H9X787</accession>
<dbReference type="PANTHER" id="PTHR46832">
    <property type="entry name" value="5'-METHYLTHIOADENOSINE/S-ADENOSYLHOMOCYSTEINE NUCLEOSIDASE"/>
    <property type="match status" value="1"/>
</dbReference>
<dbReference type="EC" id="3.2.2.26" evidence="1 2"/>
<dbReference type="GO" id="GO:0009116">
    <property type="term" value="P:nucleoside metabolic process"/>
    <property type="evidence" value="ECO:0007669"/>
    <property type="project" value="InterPro"/>
</dbReference>
<dbReference type="Pfam" id="PF01048">
    <property type="entry name" value="PNP_UDP_1"/>
    <property type="match status" value="1"/>
</dbReference>
<dbReference type="GO" id="GO:0009234">
    <property type="term" value="P:menaquinone biosynthetic process"/>
    <property type="evidence" value="ECO:0007669"/>
    <property type="project" value="UniProtKB-UniRule"/>
</dbReference>
<dbReference type="RefSeq" id="WP_093055971.1">
    <property type="nucleotide sequence ID" value="NZ_FOGT01000026.1"/>
</dbReference>
<evidence type="ECO:0000259" key="3">
    <source>
        <dbReference type="Pfam" id="PF01048"/>
    </source>
</evidence>
<dbReference type="SUPFAM" id="SSF53167">
    <property type="entry name" value="Purine and uridine phosphorylases"/>
    <property type="match status" value="1"/>
</dbReference>
<evidence type="ECO:0000313" key="4">
    <source>
        <dbReference type="EMBL" id="SES41513.1"/>
    </source>
</evidence>
<dbReference type="GO" id="GO:0019284">
    <property type="term" value="P:L-methionine salvage from S-adenosylmethionine"/>
    <property type="evidence" value="ECO:0007669"/>
    <property type="project" value="TreeGrafter"/>
</dbReference>
<comment type="pathway">
    <text evidence="1">Quinol/quinone metabolism; menaquinone biosynthesis.</text>
</comment>
<dbReference type="Proteomes" id="UP000198571">
    <property type="component" value="Unassembled WGS sequence"/>
</dbReference>
<dbReference type="NCBIfam" id="NF006087">
    <property type="entry name" value="PRK08236.1"/>
    <property type="match status" value="1"/>
</dbReference>
<evidence type="ECO:0000256" key="1">
    <source>
        <dbReference type="HAMAP-Rule" id="MF_00991"/>
    </source>
</evidence>
<protein>
    <recommendedName>
        <fullName evidence="1 2">Futalosine hydrolase</fullName>
        <shortName evidence="1">FL hydrolase</shortName>
        <ecNumber evidence="1 2">3.2.2.26</ecNumber>
    </recommendedName>
    <alternativeName>
        <fullName evidence="1">Futalosine nucleosidase</fullName>
    </alternativeName>
    <alternativeName>
        <fullName evidence="1">Menaquinone biosynthetic enzyme MqnB</fullName>
    </alternativeName>
</protein>
<dbReference type="AlphaFoldDB" id="A0A1H9X787"/>
<keyword evidence="5" id="KW-1185">Reference proteome</keyword>
<comment type="similarity">
    <text evidence="1">Belongs to the PNP/UDP phosphorylase family. Futalosine hydrolase subfamily.</text>
</comment>
<dbReference type="HAMAP" id="MF_00991">
    <property type="entry name" value="MqnB"/>
    <property type="match status" value="1"/>
</dbReference>
<dbReference type="UniPathway" id="UPA00079"/>
<comment type="function">
    <text evidence="1">Catalyzes the hydrolysis of futalosine (FL) to dehypoxanthine futalosine (DHFL) and hypoxanthine, a step in the biosynthesis of menaquinone (MK, vitamin K2).</text>
</comment>
<reference evidence="5" key="1">
    <citation type="submission" date="2016-10" db="EMBL/GenBank/DDBJ databases">
        <authorList>
            <person name="Varghese N."/>
            <person name="Submissions S."/>
        </authorList>
    </citation>
    <scope>NUCLEOTIDE SEQUENCE [LARGE SCALE GENOMIC DNA]</scope>
    <source>
        <strain evidence="5">S9</strain>
    </source>
</reference>
<dbReference type="CDD" id="cd17766">
    <property type="entry name" value="futalosine_nucleosidase_MqnB"/>
    <property type="match status" value="1"/>
</dbReference>
<dbReference type="GO" id="GO:0008930">
    <property type="term" value="F:methylthioadenosine nucleosidase activity"/>
    <property type="evidence" value="ECO:0007669"/>
    <property type="project" value="TreeGrafter"/>
</dbReference>
<dbReference type="InterPro" id="IPR019963">
    <property type="entry name" value="FL_hydrolase_MqnB"/>
</dbReference>
<dbReference type="STRING" id="1601833.SAMN05518684_12618"/>
<dbReference type="GO" id="GO:0008782">
    <property type="term" value="F:adenosylhomocysteine nucleosidase activity"/>
    <property type="evidence" value="ECO:0007669"/>
    <property type="project" value="TreeGrafter"/>
</dbReference>
<dbReference type="EMBL" id="FOGT01000026">
    <property type="protein sequence ID" value="SES41513.1"/>
    <property type="molecule type" value="Genomic_DNA"/>
</dbReference>
<feature type="domain" description="Nucleoside phosphorylase" evidence="3">
    <location>
        <begin position="33"/>
        <end position="212"/>
    </location>
</feature>
<dbReference type="PANTHER" id="PTHR46832:SF2">
    <property type="entry name" value="FUTALOSINE HYDROLASE"/>
    <property type="match status" value="1"/>
</dbReference>
<keyword evidence="1 4" id="KW-0378">Hydrolase</keyword>